<dbReference type="EMBL" id="CACVBR010000034">
    <property type="protein sequence ID" value="CAA7196938.1"/>
    <property type="molecule type" value="Genomic_DNA"/>
</dbReference>
<evidence type="ECO:0000256" key="4">
    <source>
        <dbReference type="ARBA" id="ARBA00022840"/>
    </source>
</evidence>
<evidence type="ECO:0000256" key="3">
    <source>
        <dbReference type="ARBA" id="ARBA00022806"/>
    </source>
</evidence>
<dbReference type="Gene3D" id="3.40.50.300">
    <property type="entry name" value="P-loop containing nucleotide triphosphate hydrolases"/>
    <property type="match status" value="2"/>
</dbReference>
<dbReference type="GO" id="GO:0005829">
    <property type="term" value="C:cytosol"/>
    <property type="evidence" value="ECO:0007669"/>
    <property type="project" value="TreeGrafter"/>
</dbReference>
<gene>
    <name evidence="10" type="primary">rhlE_3</name>
    <name evidence="10" type="ORF">CHRY9293_03005</name>
</gene>
<keyword evidence="2 10" id="KW-0378">Hydrolase</keyword>
<evidence type="ECO:0000313" key="10">
    <source>
        <dbReference type="EMBL" id="CAA7196938.1"/>
    </source>
</evidence>
<name>A0A6N4XBV7_9FLAO</name>
<organism evidence="10 11">
    <name type="scientific">Chryseobacterium potabilaquae</name>
    <dbReference type="NCBI Taxonomy" id="2675057"/>
    <lineage>
        <taxon>Bacteria</taxon>
        <taxon>Pseudomonadati</taxon>
        <taxon>Bacteroidota</taxon>
        <taxon>Flavobacteriia</taxon>
        <taxon>Flavobacteriales</taxon>
        <taxon>Weeksellaceae</taxon>
        <taxon>Chryseobacterium group</taxon>
        <taxon>Chryseobacterium</taxon>
    </lineage>
</organism>
<accession>A0A6N4XBV7</accession>
<dbReference type="GO" id="GO:0016787">
    <property type="term" value="F:hydrolase activity"/>
    <property type="evidence" value="ECO:0007669"/>
    <property type="project" value="UniProtKB-KW"/>
</dbReference>
<feature type="domain" description="Helicase C-terminal" evidence="8">
    <location>
        <begin position="266"/>
        <end position="404"/>
    </location>
</feature>
<dbReference type="EC" id="3.6.4.13" evidence="10"/>
<evidence type="ECO:0000256" key="5">
    <source>
        <dbReference type="ARBA" id="ARBA00038437"/>
    </source>
</evidence>
<dbReference type="Pfam" id="PF00271">
    <property type="entry name" value="Helicase_C"/>
    <property type="match status" value="1"/>
</dbReference>
<sequence length="404" mass="45752">MREALRININSLPHVINSLEMYFPKKERELQKCMISFKNLRLINPIIRAVTEVGYSQPTDIQDAIIPSILEGKDLLVFAPKGSGKKAAFAISISQLLGRNPTGHTNIRVLVIASTNEMAVEIEERIKWCSKYLSLLQFRINVEESAESQLSAFQRRIDLLVATPEGLLEIVEKRAINFSQLEILVLYGADKMLEKTLNNRIKNIQKLIPENIQTLVFGTKTSDYVKKAVSTFLRNPVEISTEAGPVEIESISQCVYFVEKRDKSELLIDLLKNREMEQVLVFTHSKYIADELVEQLERAGISMGFIHGNRRRIDKNEVLDNFRSGKIQILITTDIEAKGINLGQLLYIVNYDLPTIPQTYVQRSGRVIKSGSEGLIISFCTADEHMDLKKIQSLIGFTIPVGIF</sequence>
<dbReference type="PROSITE" id="PS51192">
    <property type="entry name" value="HELICASE_ATP_BIND_1"/>
    <property type="match status" value="1"/>
</dbReference>
<dbReference type="InterPro" id="IPR027417">
    <property type="entry name" value="P-loop_NTPase"/>
</dbReference>
<evidence type="ECO:0000259" key="9">
    <source>
        <dbReference type="PROSITE" id="PS51195"/>
    </source>
</evidence>
<feature type="domain" description="DEAD-box RNA helicase Q" evidence="9">
    <location>
        <begin position="35"/>
        <end position="63"/>
    </location>
</feature>
<evidence type="ECO:0000313" key="11">
    <source>
        <dbReference type="Proteomes" id="UP000445144"/>
    </source>
</evidence>
<dbReference type="PANTHER" id="PTHR47959">
    <property type="entry name" value="ATP-DEPENDENT RNA HELICASE RHLE-RELATED"/>
    <property type="match status" value="1"/>
</dbReference>
<keyword evidence="11" id="KW-1185">Reference proteome</keyword>
<dbReference type="GO" id="GO:0003724">
    <property type="term" value="F:RNA helicase activity"/>
    <property type="evidence" value="ECO:0007669"/>
    <property type="project" value="UniProtKB-EC"/>
</dbReference>
<evidence type="ECO:0000259" key="8">
    <source>
        <dbReference type="PROSITE" id="PS51194"/>
    </source>
</evidence>
<dbReference type="PANTHER" id="PTHR47959:SF13">
    <property type="entry name" value="ATP-DEPENDENT RNA HELICASE RHLE"/>
    <property type="match status" value="1"/>
</dbReference>
<dbReference type="InterPro" id="IPR001650">
    <property type="entry name" value="Helicase_C-like"/>
</dbReference>
<keyword evidence="1" id="KW-0547">Nucleotide-binding</keyword>
<evidence type="ECO:0000256" key="6">
    <source>
        <dbReference type="PROSITE-ProRule" id="PRU00552"/>
    </source>
</evidence>
<dbReference type="SMART" id="SM00490">
    <property type="entry name" value="HELICc"/>
    <property type="match status" value="1"/>
</dbReference>
<feature type="short sequence motif" description="Q motif" evidence="6">
    <location>
        <begin position="35"/>
        <end position="63"/>
    </location>
</feature>
<feature type="domain" description="Helicase ATP-binding" evidence="7">
    <location>
        <begin position="66"/>
        <end position="239"/>
    </location>
</feature>
<evidence type="ECO:0000256" key="1">
    <source>
        <dbReference type="ARBA" id="ARBA00022741"/>
    </source>
</evidence>
<dbReference type="AlphaFoldDB" id="A0A6N4XBV7"/>
<proteinExistence type="inferred from homology"/>
<protein>
    <submittedName>
        <fullName evidence="10">ATP-dependent RNA helicase RhlE</fullName>
        <ecNumber evidence="10">3.6.4.13</ecNumber>
    </submittedName>
</protein>
<comment type="similarity">
    <text evidence="5">Belongs to the DEAD box helicase family.</text>
</comment>
<keyword evidence="4" id="KW-0067">ATP-binding</keyword>
<dbReference type="GO" id="GO:0005524">
    <property type="term" value="F:ATP binding"/>
    <property type="evidence" value="ECO:0007669"/>
    <property type="project" value="UniProtKB-KW"/>
</dbReference>
<reference evidence="10 11" key="1">
    <citation type="submission" date="2020-01" db="EMBL/GenBank/DDBJ databases">
        <authorList>
            <person name="Rodrigo-Torres L."/>
            <person name="Arahal R. D."/>
            <person name="Lucena T."/>
        </authorList>
    </citation>
    <scope>NUCLEOTIDE SEQUENCE [LARGE SCALE GENOMIC DNA]</scope>
    <source>
        <strain evidence="10 11">CECT 9293</strain>
    </source>
</reference>
<dbReference type="SUPFAM" id="SSF52540">
    <property type="entry name" value="P-loop containing nucleoside triphosphate hydrolases"/>
    <property type="match status" value="2"/>
</dbReference>
<dbReference type="InterPro" id="IPR044742">
    <property type="entry name" value="DEAD/DEAH_RhlB"/>
</dbReference>
<dbReference type="InterPro" id="IPR014014">
    <property type="entry name" value="RNA_helicase_DEAD_Q_motif"/>
</dbReference>
<evidence type="ECO:0000256" key="2">
    <source>
        <dbReference type="ARBA" id="ARBA00022801"/>
    </source>
</evidence>
<evidence type="ECO:0000259" key="7">
    <source>
        <dbReference type="PROSITE" id="PS51192"/>
    </source>
</evidence>
<dbReference type="InterPro" id="IPR050079">
    <property type="entry name" value="DEAD_box_RNA_helicase"/>
</dbReference>
<keyword evidence="3 10" id="KW-0347">Helicase</keyword>
<dbReference type="GO" id="GO:0003676">
    <property type="term" value="F:nucleic acid binding"/>
    <property type="evidence" value="ECO:0007669"/>
    <property type="project" value="InterPro"/>
</dbReference>
<dbReference type="CDD" id="cd18787">
    <property type="entry name" value="SF2_C_DEAD"/>
    <property type="match status" value="1"/>
</dbReference>
<dbReference type="Proteomes" id="UP000445144">
    <property type="component" value="Unassembled WGS sequence"/>
</dbReference>
<dbReference type="CDD" id="cd00268">
    <property type="entry name" value="DEADc"/>
    <property type="match status" value="1"/>
</dbReference>
<dbReference type="PROSITE" id="PS51195">
    <property type="entry name" value="Q_MOTIF"/>
    <property type="match status" value="1"/>
</dbReference>
<dbReference type="SMART" id="SM00487">
    <property type="entry name" value="DEXDc"/>
    <property type="match status" value="1"/>
</dbReference>
<dbReference type="PROSITE" id="PS51194">
    <property type="entry name" value="HELICASE_CTER"/>
    <property type="match status" value="1"/>
</dbReference>
<dbReference type="Pfam" id="PF00270">
    <property type="entry name" value="DEAD"/>
    <property type="match status" value="1"/>
</dbReference>
<dbReference type="InterPro" id="IPR014001">
    <property type="entry name" value="Helicase_ATP-bd"/>
</dbReference>
<dbReference type="InterPro" id="IPR011545">
    <property type="entry name" value="DEAD/DEAH_box_helicase_dom"/>
</dbReference>